<dbReference type="EMBL" id="JASDAP010000023">
    <property type="protein sequence ID" value="KAK1883224.1"/>
    <property type="molecule type" value="Genomic_DNA"/>
</dbReference>
<sequence length="99" mass="10208">MWLRLSLTSACNICLAPEAGRLLSAASQLTGGLMLGGLMLGGLQPHQGSSTPGFSNFGPRGWDVRSLPALRHSAPSGAEGAFLLPQAAIHGCFLPVSDH</sequence>
<accession>A0AAD9BI83</accession>
<evidence type="ECO:0000313" key="2">
    <source>
        <dbReference type="Proteomes" id="UP001228049"/>
    </source>
</evidence>
<proteinExistence type="predicted"/>
<comment type="caution">
    <text evidence="1">The sequence shown here is derived from an EMBL/GenBank/DDBJ whole genome shotgun (WGS) entry which is preliminary data.</text>
</comment>
<evidence type="ECO:0000313" key="1">
    <source>
        <dbReference type="EMBL" id="KAK1883224.1"/>
    </source>
</evidence>
<name>A0AAD9BI83_DISEL</name>
<organism evidence="1 2">
    <name type="scientific">Dissostichus eleginoides</name>
    <name type="common">Patagonian toothfish</name>
    <name type="synonym">Dissostichus amissus</name>
    <dbReference type="NCBI Taxonomy" id="100907"/>
    <lineage>
        <taxon>Eukaryota</taxon>
        <taxon>Metazoa</taxon>
        <taxon>Chordata</taxon>
        <taxon>Craniata</taxon>
        <taxon>Vertebrata</taxon>
        <taxon>Euteleostomi</taxon>
        <taxon>Actinopterygii</taxon>
        <taxon>Neopterygii</taxon>
        <taxon>Teleostei</taxon>
        <taxon>Neoteleostei</taxon>
        <taxon>Acanthomorphata</taxon>
        <taxon>Eupercaria</taxon>
        <taxon>Perciformes</taxon>
        <taxon>Notothenioidei</taxon>
        <taxon>Nototheniidae</taxon>
        <taxon>Dissostichus</taxon>
    </lineage>
</organism>
<dbReference type="AlphaFoldDB" id="A0AAD9BI83"/>
<dbReference type="Proteomes" id="UP001228049">
    <property type="component" value="Unassembled WGS sequence"/>
</dbReference>
<reference evidence="1" key="1">
    <citation type="submission" date="2023-04" db="EMBL/GenBank/DDBJ databases">
        <title>Chromosome-level genome of Chaenocephalus aceratus.</title>
        <authorList>
            <person name="Park H."/>
        </authorList>
    </citation>
    <scope>NUCLEOTIDE SEQUENCE</scope>
    <source>
        <strain evidence="1">DE</strain>
        <tissue evidence="1">Muscle</tissue>
    </source>
</reference>
<protein>
    <submittedName>
        <fullName evidence="1">Vacuolar membrane-associated protein iml1</fullName>
    </submittedName>
</protein>
<keyword evidence="2" id="KW-1185">Reference proteome</keyword>
<gene>
    <name evidence="1" type="ORF">KUDE01_023999</name>
</gene>